<dbReference type="SMART" id="SM00353">
    <property type="entry name" value="HLH"/>
    <property type="match status" value="1"/>
</dbReference>
<comment type="subcellular location">
    <subcellularLocation>
        <location evidence="1">Nucleus</location>
    </subcellularLocation>
</comment>
<evidence type="ECO:0000313" key="11">
    <source>
        <dbReference type="Proteomes" id="UP001327560"/>
    </source>
</evidence>
<dbReference type="Proteomes" id="UP001327560">
    <property type="component" value="Chromosome 2"/>
</dbReference>
<feature type="compositionally biased region" description="Polar residues" evidence="8">
    <location>
        <begin position="36"/>
        <end position="46"/>
    </location>
</feature>
<keyword evidence="7" id="KW-0539">Nucleus</keyword>
<dbReference type="CDD" id="cd11393">
    <property type="entry name" value="bHLH_AtbHLH_like"/>
    <property type="match status" value="1"/>
</dbReference>
<keyword evidence="4" id="KW-0805">Transcription regulation</keyword>
<dbReference type="Gene3D" id="4.10.280.10">
    <property type="entry name" value="Helix-loop-helix DNA-binding domain"/>
    <property type="match status" value="1"/>
</dbReference>
<dbReference type="GO" id="GO:0046983">
    <property type="term" value="F:protein dimerization activity"/>
    <property type="evidence" value="ECO:0007669"/>
    <property type="project" value="InterPro"/>
</dbReference>
<evidence type="ECO:0000256" key="7">
    <source>
        <dbReference type="ARBA" id="ARBA00023242"/>
    </source>
</evidence>
<dbReference type="PANTHER" id="PTHR16223">
    <property type="entry name" value="TRANSCRIPTION FACTOR BHLH83-RELATED"/>
    <property type="match status" value="1"/>
</dbReference>
<gene>
    <name evidence="10" type="ORF">Cni_G05145</name>
</gene>
<dbReference type="InterPro" id="IPR011598">
    <property type="entry name" value="bHLH_dom"/>
</dbReference>
<reference evidence="10 11" key="1">
    <citation type="submission" date="2023-10" db="EMBL/GenBank/DDBJ databases">
        <title>Chromosome-scale genome assembly provides insights into flower coloration mechanisms of Canna indica.</title>
        <authorList>
            <person name="Li C."/>
        </authorList>
    </citation>
    <scope>NUCLEOTIDE SEQUENCE [LARGE SCALE GENOMIC DNA]</scope>
    <source>
        <tissue evidence="10">Flower</tissue>
    </source>
</reference>
<evidence type="ECO:0000256" key="5">
    <source>
        <dbReference type="ARBA" id="ARBA00023125"/>
    </source>
</evidence>
<name>A0AAQ3JU04_9LILI</name>
<dbReference type="GO" id="GO:0000978">
    <property type="term" value="F:RNA polymerase II cis-regulatory region sequence-specific DNA binding"/>
    <property type="evidence" value="ECO:0007669"/>
    <property type="project" value="TreeGrafter"/>
</dbReference>
<dbReference type="EMBL" id="CP136891">
    <property type="protein sequence ID" value="WOK96438.1"/>
    <property type="molecule type" value="Genomic_DNA"/>
</dbReference>
<organism evidence="10 11">
    <name type="scientific">Canna indica</name>
    <name type="common">Indian-shot</name>
    <dbReference type="NCBI Taxonomy" id="4628"/>
    <lineage>
        <taxon>Eukaryota</taxon>
        <taxon>Viridiplantae</taxon>
        <taxon>Streptophyta</taxon>
        <taxon>Embryophyta</taxon>
        <taxon>Tracheophyta</taxon>
        <taxon>Spermatophyta</taxon>
        <taxon>Magnoliopsida</taxon>
        <taxon>Liliopsida</taxon>
        <taxon>Zingiberales</taxon>
        <taxon>Cannaceae</taxon>
        <taxon>Canna</taxon>
    </lineage>
</organism>
<evidence type="ECO:0000259" key="9">
    <source>
        <dbReference type="PROSITE" id="PS50888"/>
    </source>
</evidence>
<protein>
    <submittedName>
        <fullName evidence="10">Transcription factor bHLH112-like</fullName>
    </submittedName>
</protein>
<evidence type="ECO:0000313" key="10">
    <source>
        <dbReference type="EMBL" id="WOK96438.1"/>
    </source>
</evidence>
<keyword evidence="11" id="KW-1185">Reference proteome</keyword>
<evidence type="ECO:0000256" key="2">
    <source>
        <dbReference type="ARBA" id="ARBA00005510"/>
    </source>
</evidence>
<evidence type="ECO:0000256" key="3">
    <source>
        <dbReference type="ARBA" id="ARBA00011738"/>
    </source>
</evidence>
<dbReference type="InterPro" id="IPR045843">
    <property type="entry name" value="IND-like"/>
</dbReference>
<comment type="similarity">
    <text evidence="2">Belongs to the bHLH protein family.</text>
</comment>
<feature type="domain" description="BHLH" evidence="9">
    <location>
        <begin position="299"/>
        <end position="348"/>
    </location>
</feature>
<dbReference type="PROSITE" id="PS50888">
    <property type="entry name" value="BHLH"/>
    <property type="match status" value="1"/>
</dbReference>
<evidence type="ECO:0000256" key="6">
    <source>
        <dbReference type="ARBA" id="ARBA00023163"/>
    </source>
</evidence>
<feature type="region of interest" description="Disordered" evidence="8">
    <location>
        <begin position="25"/>
        <end position="46"/>
    </location>
</feature>
<evidence type="ECO:0000256" key="1">
    <source>
        <dbReference type="ARBA" id="ARBA00004123"/>
    </source>
</evidence>
<keyword evidence="5" id="KW-0238">DNA-binding</keyword>
<dbReference type="FunFam" id="4.10.280.10:FF:000032">
    <property type="entry name" value="Transcription factor bHLH123 family"/>
    <property type="match status" value="1"/>
</dbReference>
<proteinExistence type="inferred from homology"/>
<dbReference type="SUPFAM" id="SSF47459">
    <property type="entry name" value="HLH, helix-loop-helix DNA-binding domain"/>
    <property type="match status" value="1"/>
</dbReference>
<dbReference type="AlphaFoldDB" id="A0AAQ3JU04"/>
<keyword evidence="6" id="KW-0804">Transcription</keyword>
<dbReference type="InterPro" id="IPR045239">
    <property type="entry name" value="bHLH95_bHLH"/>
</dbReference>
<sequence length="419" mass="45762">MANHHQFQSSSSCSSTGWWSTARTTTSAGSGGFNDPTMSLSVSPSTTELGGSFNWPSAAGDMFEAKSRSSDESPVSISNSSITFQDIQNSHVTTPQALDFGLSWTQPFFGRADNSFHSLLQEDVISRPYVDQPGSAEIEPNQIHLGIDQASSLRSSFLQDHNHVLSSNISSIPFLSPSSSALLQGLLEPDSRLQRSFYDAQQQPIKNKSSINYQEELDESLVKTLPQFIKALPSKQQVAETVHSNFHHGRPSQVQVQSDNNSSYCSSNLIAKANSGVGGSLSSLEKKIGSAPVVKKPRLGTPSSLPTFKVRKEKLGDRITALQQLVSPFGKTDTASVLHEAIEYIKFLHDQVRVSSAPYLKNGQQMQQVKSMEKPKDCEGQDQDLRSRGLCLVPISSTFAVANEIPTDFWTPTFVGSFR</sequence>
<dbReference type="InterPro" id="IPR036638">
    <property type="entry name" value="HLH_DNA-bd_sf"/>
</dbReference>
<comment type="subunit">
    <text evidence="3">Homodimer.</text>
</comment>
<dbReference type="GO" id="GO:0005634">
    <property type="term" value="C:nucleus"/>
    <property type="evidence" value="ECO:0007669"/>
    <property type="project" value="UniProtKB-SubCell"/>
</dbReference>
<accession>A0AAQ3JU04</accession>
<dbReference type="GO" id="GO:0000981">
    <property type="term" value="F:DNA-binding transcription factor activity, RNA polymerase II-specific"/>
    <property type="evidence" value="ECO:0007669"/>
    <property type="project" value="TreeGrafter"/>
</dbReference>
<evidence type="ECO:0000256" key="4">
    <source>
        <dbReference type="ARBA" id="ARBA00023015"/>
    </source>
</evidence>
<dbReference type="PANTHER" id="PTHR16223:SF185">
    <property type="entry name" value="OS04G0631600 PROTEIN"/>
    <property type="match status" value="1"/>
</dbReference>
<evidence type="ECO:0000256" key="8">
    <source>
        <dbReference type="SAM" id="MobiDB-lite"/>
    </source>
</evidence>